<name>A0A660KMN4_9ROSI</name>
<feature type="compositionally biased region" description="Polar residues" evidence="1">
    <location>
        <begin position="15"/>
        <end position="25"/>
    </location>
</feature>
<evidence type="ECO:0000256" key="1">
    <source>
        <dbReference type="SAM" id="MobiDB-lite"/>
    </source>
</evidence>
<protein>
    <submittedName>
        <fullName evidence="2">Uncharacterized protein</fullName>
    </submittedName>
</protein>
<evidence type="ECO:0000313" key="2">
    <source>
        <dbReference type="EMBL" id="KAE8036950.1"/>
    </source>
</evidence>
<evidence type="ECO:0000313" key="3">
    <source>
        <dbReference type="Proteomes" id="UP000327013"/>
    </source>
</evidence>
<dbReference type="EMBL" id="CM017324">
    <property type="protein sequence ID" value="KAE8036950.1"/>
    <property type="molecule type" value="Genomic_DNA"/>
</dbReference>
<keyword evidence="3" id="KW-1185">Reference proteome</keyword>
<reference evidence="2 3" key="1">
    <citation type="submission" date="2019-06" db="EMBL/GenBank/DDBJ databases">
        <title>A chromosomal-level reference genome of Carpinus fangiana (Coryloideae, Betulaceae).</title>
        <authorList>
            <person name="Yang X."/>
            <person name="Wang Z."/>
            <person name="Zhang L."/>
            <person name="Hao G."/>
            <person name="Liu J."/>
            <person name="Yang Y."/>
        </authorList>
    </citation>
    <scope>NUCLEOTIDE SEQUENCE [LARGE SCALE GENOMIC DNA]</scope>
    <source>
        <strain evidence="2">Cfa_2016G</strain>
        <tissue evidence="2">Leaf</tissue>
    </source>
</reference>
<feature type="region of interest" description="Disordered" evidence="1">
    <location>
        <begin position="1"/>
        <end position="29"/>
    </location>
</feature>
<dbReference type="Proteomes" id="UP000327013">
    <property type="component" value="Chromosome 4"/>
</dbReference>
<organism evidence="2 3">
    <name type="scientific">Carpinus fangiana</name>
    <dbReference type="NCBI Taxonomy" id="176857"/>
    <lineage>
        <taxon>Eukaryota</taxon>
        <taxon>Viridiplantae</taxon>
        <taxon>Streptophyta</taxon>
        <taxon>Embryophyta</taxon>
        <taxon>Tracheophyta</taxon>
        <taxon>Spermatophyta</taxon>
        <taxon>Magnoliopsida</taxon>
        <taxon>eudicotyledons</taxon>
        <taxon>Gunneridae</taxon>
        <taxon>Pentapetalae</taxon>
        <taxon>rosids</taxon>
        <taxon>fabids</taxon>
        <taxon>Fagales</taxon>
        <taxon>Betulaceae</taxon>
        <taxon>Carpinus</taxon>
    </lineage>
</organism>
<proteinExistence type="predicted"/>
<gene>
    <name evidence="2" type="ORF">FH972_009581</name>
</gene>
<accession>A0A660KMN4</accession>
<sequence>MLFLTEDGPQKKYRSTSPSIRSARSPQLGRTVAANCSSKDTQNVQLRVNRVHVGVLGNYLEQSVRVAAS</sequence>
<dbReference type="AlphaFoldDB" id="A0A660KMN4"/>